<accession>A0A329E8T5</accession>
<dbReference type="Proteomes" id="UP000248729">
    <property type="component" value="Unassembled WGS sequence"/>
</dbReference>
<evidence type="ECO:0000313" key="2">
    <source>
        <dbReference type="Proteomes" id="UP000248729"/>
    </source>
</evidence>
<proteinExistence type="predicted"/>
<dbReference type="AlphaFoldDB" id="A0A329E8T5"/>
<dbReference type="EMBL" id="QLTR01000018">
    <property type="protein sequence ID" value="RAS61438.1"/>
    <property type="molecule type" value="Genomic_DNA"/>
</dbReference>
<comment type="caution">
    <text evidence="1">The sequence shown here is derived from an EMBL/GenBank/DDBJ whole genome shotgun (WGS) entry which is preliminary data.</text>
</comment>
<evidence type="ECO:0000313" key="1">
    <source>
        <dbReference type="EMBL" id="RAS61438.1"/>
    </source>
</evidence>
<name>A0A329E8T5_VIBDI</name>
<gene>
    <name evidence="1" type="ORF">DET48_11858</name>
</gene>
<sequence length="34" mass="3933">MSFIEKMIVFVCEIDTYQSVIAGLEDTYLESEND</sequence>
<protein>
    <submittedName>
        <fullName evidence="1">Uncharacterized protein</fullName>
    </submittedName>
</protein>
<reference evidence="1 2" key="1">
    <citation type="submission" date="2018-06" db="EMBL/GenBank/DDBJ databases">
        <title>Freshwater and sediment microbial communities from various areas in North America, analyzing microbe dynamics in response to fracking.</title>
        <authorList>
            <person name="Lamendella R."/>
        </authorList>
    </citation>
    <scope>NUCLEOTIDE SEQUENCE [LARGE SCALE GENOMIC DNA]</scope>
    <source>
        <strain evidence="1 2">99A</strain>
    </source>
</reference>
<organism evidence="1 2">
    <name type="scientific">Vibrio diazotrophicus</name>
    <dbReference type="NCBI Taxonomy" id="685"/>
    <lineage>
        <taxon>Bacteria</taxon>
        <taxon>Pseudomonadati</taxon>
        <taxon>Pseudomonadota</taxon>
        <taxon>Gammaproteobacteria</taxon>
        <taxon>Vibrionales</taxon>
        <taxon>Vibrionaceae</taxon>
        <taxon>Vibrio</taxon>
    </lineage>
</organism>